<sequence length="257" mass="29046">MIKVTLSNNQQGWYHAGQKKLFLPFTTDESGSIKTHNLDQYLGLTHQSHNAYFNSKVGEQLDLIKMNQDGALEKKIPNKGMIYQRAKPILILDSGPVSVLADDDYINIDVPALLITTPFTQTQDQSFTFSIDKFSYPMIYLMHLNLGKLRCIMPTGSTPESLLITQKGWNVCVIIKKNLVMLLCHKKEKLEFIFNGIEMPAKGLSTHYTALNHQPQAGSLIDVSISFAKLETYYHAQYPNENKYSMDGHLVAPFPAF</sequence>
<dbReference type="EMBL" id="BLXO01000005">
    <property type="protein sequence ID" value="GFN46747.1"/>
    <property type="molecule type" value="Genomic_DNA"/>
</dbReference>
<dbReference type="AlphaFoldDB" id="A0A6L2ZPE0"/>
<gene>
    <name evidence="1" type="ORF">RINTU1_24830</name>
</gene>
<evidence type="ECO:0000313" key="1">
    <source>
        <dbReference type="EMBL" id="GFN46747.1"/>
    </source>
</evidence>
<evidence type="ECO:0000313" key="2">
    <source>
        <dbReference type="Proteomes" id="UP000504714"/>
    </source>
</evidence>
<protein>
    <submittedName>
        <fullName evidence="1">Uncharacterized protein</fullName>
    </submittedName>
</protein>
<reference evidence="1 2" key="1">
    <citation type="submission" date="2020-06" db="EMBL/GenBank/DDBJ databases">
        <title>The genome sequence of Candidatus Regiella insecticola strain Tut.</title>
        <authorList>
            <person name="Nikoh N."/>
            <person name="Tsuchida T."/>
            <person name="Koga R."/>
            <person name="Oshima K."/>
            <person name="Hattori M."/>
            <person name="Fukatsu T."/>
        </authorList>
    </citation>
    <scope>NUCLEOTIDE SEQUENCE [LARGE SCALE GENOMIC DNA]</scope>
    <source>
        <strain evidence="1 2">Tut</strain>
    </source>
</reference>
<name>A0A6L2ZPE0_9ENTR</name>
<dbReference type="Proteomes" id="UP000504714">
    <property type="component" value="Unassembled WGS sequence"/>
</dbReference>
<organism evidence="1 2">
    <name type="scientific">Candidatus Regiella insecticola</name>
    <dbReference type="NCBI Taxonomy" id="138073"/>
    <lineage>
        <taxon>Bacteria</taxon>
        <taxon>Pseudomonadati</taxon>
        <taxon>Pseudomonadota</taxon>
        <taxon>Gammaproteobacteria</taxon>
        <taxon>Enterobacterales</taxon>
        <taxon>Enterobacteriaceae</taxon>
        <taxon>aphid secondary symbionts</taxon>
        <taxon>Candidatus Regiella</taxon>
    </lineage>
</organism>
<proteinExistence type="predicted"/>
<accession>A0A6L2ZPE0</accession>
<comment type="caution">
    <text evidence="1">The sequence shown here is derived from an EMBL/GenBank/DDBJ whole genome shotgun (WGS) entry which is preliminary data.</text>
</comment>